<dbReference type="InterPro" id="IPR013424">
    <property type="entry name" value="Ice-binding_C"/>
</dbReference>
<evidence type="ECO:0000259" key="1">
    <source>
        <dbReference type="Pfam" id="PF07589"/>
    </source>
</evidence>
<feature type="domain" description="Ice-binding protein C-terminal" evidence="1">
    <location>
        <begin position="288"/>
        <end position="309"/>
    </location>
</feature>
<gene>
    <name evidence="2" type="ORF">PZE19_16055</name>
</gene>
<sequence length="319" mass="34135">MRIRFGLSAILFLTGLQASVDARADFHVQVDYNDPSGSNAAYYDRITAGIDAAAAEWGRYLDTRNETLEIQLNFTNEPTGSGGSFLYGYDADVSQAVGLPTFEAGAAMKLMRGIDITQGADAVLNIGRDWLENVLWYNPDPGSSTPPPPGQVDSHYFFLHELGHILGFSSFRDPNGDLPRFSDGTPYQSTFDALSGFDSNGDFYYLGENAMLAYGGKPVPLTYGNFSHVGNGWWTGRPGVDLVNDVMNGVVSQSIHYSLSGVDVGVLSDMGYSLTAEGRALVGLAPTAVPEPASLLALGLGLAGVRASRSVATRRRRAA</sequence>
<dbReference type="EMBL" id="JARRAG010000002">
    <property type="protein sequence ID" value="MDG3005304.1"/>
    <property type="molecule type" value="Genomic_DNA"/>
</dbReference>
<dbReference type="Gene3D" id="3.40.390.10">
    <property type="entry name" value="Collagenase (Catalytic Domain)"/>
    <property type="match status" value="1"/>
</dbReference>
<protein>
    <submittedName>
        <fullName evidence="2">PEP-CTERM sorting domain-containing protein</fullName>
    </submittedName>
</protein>
<dbReference type="Proteomes" id="UP001216907">
    <property type="component" value="Unassembled WGS sequence"/>
</dbReference>
<dbReference type="SUPFAM" id="SSF55486">
    <property type="entry name" value="Metalloproteases ('zincins'), catalytic domain"/>
    <property type="match status" value="1"/>
</dbReference>
<accession>A0ABT6FCI8</accession>
<reference evidence="2 3" key="1">
    <citation type="submission" date="2023-03" db="EMBL/GenBank/DDBJ databases">
        <title>Paludisphaera mucosa sp. nov. a novel planctomycete from northern fen.</title>
        <authorList>
            <person name="Ivanova A."/>
        </authorList>
    </citation>
    <scope>NUCLEOTIDE SEQUENCE [LARGE SCALE GENOMIC DNA]</scope>
    <source>
        <strain evidence="2 3">Pla2</strain>
    </source>
</reference>
<evidence type="ECO:0000313" key="2">
    <source>
        <dbReference type="EMBL" id="MDG3005304.1"/>
    </source>
</evidence>
<name>A0ABT6FCI8_9BACT</name>
<comment type="caution">
    <text evidence="2">The sequence shown here is derived from an EMBL/GenBank/DDBJ whole genome shotgun (WGS) entry which is preliminary data.</text>
</comment>
<dbReference type="Pfam" id="PF07589">
    <property type="entry name" value="PEP-CTERM"/>
    <property type="match status" value="1"/>
</dbReference>
<dbReference type="RefSeq" id="WP_277861649.1">
    <property type="nucleotide sequence ID" value="NZ_JARRAG010000002.1"/>
</dbReference>
<organism evidence="2 3">
    <name type="scientific">Paludisphaera mucosa</name>
    <dbReference type="NCBI Taxonomy" id="3030827"/>
    <lineage>
        <taxon>Bacteria</taxon>
        <taxon>Pseudomonadati</taxon>
        <taxon>Planctomycetota</taxon>
        <taxon>Planctomycetia</taxon>
        <taxon>Isosphaerales</taxon>
        <taxon>Isosphaeraceae</taxon>
        <taxon>Paludisphaera</taxon>
    </lineage>
</organism>
<proteinExistence type="predicted"/>
<dbReference type="InterPro" id="IPR024079">
    <property type="entry name" value="MetalloPept_cat_dom_sf"/>
</dbReference>
<keyword evidence="3" id="KW-1185">Reference proteome</keyword>
<evidence type="ECO:0000313" key="3">
    <source>
        <dbReference type="Proteomes" id="UP001216907"/>
    </source>
</evidence>